<dbReference type="Proteomes" id="UP000007161">
    <property type="component" value="Chromosome"/>
</dbReference>
<dbReference type="SMART" id="SM00490">
    <property type="entry name" value="HELICc"/>
    <property type="match status" value="1"/>
</dbReference>
<keyword evidence="4 11" id="KW-0378">Hydrolase</keyword>
<evidence type="ECO:0000256" key="5">
    <source>
        <dbReference type="ARBA" id="ARBA00022806"/>
    </source>
</evidence>
<dbReference type="InterPro" id="IPR014014">
    <property type="entry name" value="RNA_helicase_DEAD_Q_motif"/>
</dbReference>
<feature type="domain" description="DEAD-box RNA helicase Q" evidence="14">
    <location>
        <begin position="5"/>
        <end position="33"/>
    </location>
</feature>
<dbReference type="InterPro" id="IPR011545">
    <property type="entry name" value="DEAD/DEAH_box_helicase_dom"/>
</dbReference>
<keyword evidence="6 11" id="KW-0067">ATP-binding</keyword>
<reference evidence="16" key="2">
    <citation type="submission" date="2012-01" db="EMBL/GenBank/DDBJ databases">
        <title>Complete sequence of chromosome of Marinitoga piezophila KA3.</title>
        <authorList>
            <person name="Lucas S."/>
            <person name="Han J."/>
            <person name="Lapidus A."/>
            <person name="Cheng J.-F."/>
            <person name="Goodwin L."/>
            <person name="Pitluck S."/>
            <person name="Peters L."/>
            <person name="Mikhailova N."/>
            <person name="Teshima H."/>
            <person name="Detter J.C."/>
            <person name="Han C."/>
            <person name="Tapia R."/>
            <person name="Land M."/>
            <person name="Hauser L."/>
            <person name="Kyrpides N."/>
            <person name="Ivanova N."/>
            <person name="Pagani I."/>
            <person name="Jebbar M."/>
            <person name="Vannier P."/>
            <person name="Oger P."/>
            <person name="Cario A."/>
            <person name="Bartlett D."/>
            <person name="Noll K.M."/>
            <person name="Woyke T."/>
        </authorList>
    </citation>
    <scope>NUCLEOTIDE SEQUENCE [LARGE SCALE GENOMIC DNA]</scope>
    <source>
        <strain evidence="16">DSM 14283 / JCM 11233 / KA3</strain>
    </source>
</reference>
<dbReference type="GO" id="GO:0005829">
    <property type="term" value="C:cytosol"/>
    <property type="evidence" value="ECO:0007669"/>
    <property type="project" value="TreeGrafter"/>
</dbReference>
<protein>
    <recommendedName>
        <fullName evidence="1">RNA helicase</fullName>
        <ecNumber evidence="1">3.6.4.13</ecNumber>
    </recommendedName>
</protein>
<evidence type="ECO:0000256" key="3">
    <source>
        <dbReference type="ARBA" id="ARBA00022741"/>
    </source>
</evidence>
<evidence type="ECO:0000256" key="6">
    <source>
        <dbReference type="ARBA" id="ARBA00022840"/>
    </source>
</evidence>
<evidence type="ECO:0000313" key="15">
    <source>
        <dbReference type="EMBL" id="AEX86220.1"/>
    </source>
</evidence>
<dbReference type="CDD" id="cd18787">
    <property type="entry name" value="SF2_C_DEAD"/>
    <property type="match status" value="1"/>
</dbReference>
<sequence length="533" mass="61005">MEKLVKFEDLGLSESTLKALKKKGFEEPTPIQEKVIPILLQEGIDVIGQAQTGTGKTAAFGLPLIEKLEPSKKVKALILTPTRELAIQVAEEINSLKGRKKLNILPIYGGQSIENQISRLKKGIDIVVGTPGRILDHIRRKTLDLKHVSYVILDEADEMLDMGFIDDVEEILSNTPEKKQILLFSATMPSRILKLAKKYMSNYKIISVKPEQLTTELTEQIYFEVNESDKFEALCRIIDIEPEFYGLVFCRTKVDVDTVSNRLIDRGYSAEALHGDLSQYQRERILRKFKTKRANILVATDVAARGIDISDLTHVINYSLPQNPESYVHRIGRTGRAGKEGTAITFVTPEEYRKLLFIKRISKSDIKKKRIPKIKDVIESKKNRIKTEINNILESETYENYLELANEMLENRNANEVLAAVLKYAFQDELDERNYNEIREVKGKSFVDKKGKTRLFVALGKDDGITKEKILKLIKDYTKLDNVRLRDVRILDKFSFITVSFEDAEIILESFKKKRRGRKPIIAKAKEKSRKAE</sequence>
<keyword evidence="7" id="KW-0346">Stress response</keyword>
<reference evidence="15 16" key="1">
    <citation type="journal article" date="2012" name="J. Bacteriol.">
        <title>Complete Genome Sequence of the Thermophilic, Piezophilic, Heterotrophic Bacterium Marinitoga piezophila KA3.</title>
        <authorList>
            <person name="Lucas S."/>
            <person name="Han J."/>
            <person name="Lapidus A."/>
            <person name="Cheng J.F."/>
            <person name="Goodwin L.A."/>
            <person name="Pitluck S."/>
            <person name="Peters L."/>
            <person name="Mikhailova N."/>
            <person name="Teshima H."/>
            <person name="Detter J.C."/>
            <person name="Han C."/>
            <person name="Tapia R."/>
            <person name="Land M."/>
            <person name="Hauser L."/>
            <person name="Kyrpides N.C."/>
            <person name="Ivanova N."/>
            <person name="Pagani I."/>
            <person name="Vannier P."/>
            <person name="Oger P."/>
            <person name="Bartlett D.H."/>
            <person name="Noll K.M."/>
            <person name="Woyke T."/>
            <person name="Jebbar M."/>
        </authorList>
    </citation>
    <scope>NUCLEOTIDE SEQUENCE [LARGE SCALE GENOMIC DNA]</scope>
    <source>
        <strain evidence="16">DSM 14283 / JCM 11233 / KA3</strain>
    </source>
</reference>
<dbReference type="InterPro" id="IPR050079">
    <property type="entry name" value="DEAD_box_RNA_helicase"/>
</dbReference>
<dbReference type="FunFam" id="3.40.50.300:FF:000108">
    <property type="entry name" value="ATP-dependent RNA helicase RhlE"/>
    <property type="match status" value="1"/>
</dbReference>
<dbReference type="InterPro" id="IPR005580">
    <property type="entry name" value="DbpA/CsdA_RNA-bd_dom"/>
</dbReference>
<evidence type="ECO:0000313" key="16">
    <source>
        <dbReference type="Proteomes" id="UP000007161"/>
    </source>
</evidence>
<dbReference type="OrthoDB" id="9805696at2"/>
<evidence type="ECO:0000256" key="1">
    <source>
        <dbReference type="ARBA" id="ARBA00012552"/>
    </source>
</evidence>
<dbReference type="PANTHER" id="PTHR47959:SF13">
    <property type="entry name" value="ATP-DEPENDENT RNA HELICASE RHLE"/>
    <property type="match status" value="1"/>
</dbReference>
<dbReference type="PROSITE" id="PS51195">
    <property type="entry name" value="Q_MOTIF"/>
    <property type="match status" value="1"/>
</dbReference>
<keyword evidence="5 11" id="KW-0347">Helicase</keyword>
<evidence type="ECO:0000256" key="7">
    <source>
        <dbReference type="ARBA" id="ARBA00023016"/>
    </source>
</evidence>
<dbReference type="HOGENOM" id="CLU_003041_21_0_0"/>
<keyword evidence="2" id="KW-0963">Cytoplasm</keyword>
<dbReference type="eggNOG" id="COG0513">
    <property type="taxonomic scope" value="Bacteria"/>
</dbReference>
<dbReference type="Pfam" id="PF00271">
    <property type="entry name" value="Helicase_C"/>
    <property type="match status" value="1"/>
</dbReference>
<dbReference type="STRING" id="443254.Marpi_1839"/>
<dbReference type="InterPro" id="IPR014001">
    <property type="entry name" value="Helicase_ATP-bd"/>
</dbReference>
<dbReference type="GO" id="GO:0005524">
    <property type="term" value="F:ATP binding"/>
    <property type="evidence" value="ECO:0007669"/>
    <property type="project" value="UniProtKB-KW"/>
</dbReference>
<dbReference type="InterPro" id="IPR012677">
    <property type="entry name" value="Nucleotide-bd_a/b_plait_sf"/>
</dbReference>
<dbReference type="Pfam" id="PF00270">
    <property type="entry name" value="DEAD"/>
    <property type="match status" value="1"/>
</dbReference>
<dbReference type="GO" id="GO:0003724">
    <property type="term" value="F:RNA helicase activity"/>
    <property type="evidence" value="ECO:0007669"/>
    <property type="project" value="UniProtKB-EC"/>
</dbReference>
<evidence type="ECO:0000259" key="14">
    <source>
        <dbReference type="PROSITE" id="PS51195"/>
    </source>
</evidence>
<dbReference type="AlphaFoldDB" id="H2J601"/>
<comment type="similarity">
    <text evidence="8 11">Belongs to the DEAD box helicase family.</text>
</comment>
<dbReference type="PROSITE" id="PS00039">
    <property type="entry name" value="DEAD_ATP_HELICASE"/>
    <property type="match status" value="1"/>
</dbReference>
<feature type="domain" description="Helicase ATP-binding" evidence="12">
    <location>
        <begin position="37"/>
        <end position="206"/>
    </location>
</feature>
<dbReference type="InterPro" id="IPR001650">
    <property type="entry name" value="Helicase_C-like"/>
</dbReference>
<dbReference type="SMART" id="SM00487">
    <property type="entry name" value="DEXDc"/>
    <property type="match status" value="1"/>
</dbReference>
<evidence type="ECO:0000256" key="9">
    <source>
        <dbReference type="ARBA" id="ARBA00047984"/>
    </source>
</evidence>
<proteinExistence type="inferred from homology"/>
<evidence type="ECO:0000256" key="4">
    <source>
        <dbReference type="ARBA" id="ARBA00022801"/>
    </source>
</evidence>
<organism evidence="15 16">
    <name type="scientific">Marinitoga piezophila (strain DSM 14283 / JCM 11233 / KA3)</name>
    <dbReference type="NCBI Taxonomy" id="443254"/>
    <lineage>
        <taxon>Bacteria</taxon>
        <taxon>Thermotogati</taxon>
        <taxon>Thermotogota</taxon>
        <taxon>Thermotogae</taxon>
        <taxon>Petrotogales</taxon>
        <taxon>Petrotogaceae</taxon>
        <taxon>Marinitoga</taxon>
    </lineage>
</organism>
<dbReference type="RefSeq" id="WP_014297291.1">
    <property type="nucleotide sequence ID" value="NC_016751.1"/>
</dbReference>
<dbReference type="InterPro" id="IPR000629">
    <property type="entry name" value="RNA-helicase_DEAD-box_CS"/>
</dbReference>
<feature type="domain" description="Helicase C-terminal" evidence="13">
    <location>
        <begin position="217"/>
        <end position="393"/>
    </location>
</feature>
<dbReference type="Gene3D" id="3.40.50.300">
    <property type="entry name" value="P-loop containing nucleotide triphosphate hydrolases"/>
    <property type="match status" value="2"/>
</dbReference>
<dbReference type="Gene3D" id="3.30.70.330">
    <property type="match status" value="1"/>
</dbReference>
<dbReference type="SUPFAM" id="SSF52540">
    <property type="entry name" value="P-loop containing nucleoside triphosphate hydrolases"/>
    <property type="match status" value="1"/>
</dbReference>
<dbReference type="Pfam" id="PF03880">
    <property type="entry name" value="DbpA"/>
    <property type="match status" value="1"/>
</dbReference>
<gene>
    <name evidence="15" type="ordered locus">Marpi_1839</name>
</gene>
<evidence type="ECO:0000256" key="2">
    <source>
        <dbReference type="ARBA" id="ARBA00022490"/>
    </source>
</evidence>
<dbReference type="GO" id="GO:0016787">
    <property type="term" value="F:hydrolase activity"/>
    <property type="evidence" value="ECO:0007669"/>
    <property type="project" value="UniProtKB-KW"/>
</dbReference>
<dbReference type="Pfam" id="PF25399">
    <property type="entry name" value="DeaD_dimer"/>
    <property type="match status" value="1"/>
</dbReference>
<dbReference type="PROSITE" id="PS51194">
    <property type="entry name" value="HELICASE_CTER"/>
    <property type="match status" value="1"/>
</dbReference>
<keyword evidence="16" id="KW-1185">Reference proteome</keyword>
<dbReference type="InterPro" id="IPR044742">
    <property type="entry name" value="DEAD/DEAH_RhlB"/>
</dbReference>
<evidence type="ECO:0000259" key="12">
    <source>
        <dbReference type="PROSITE" id="PS51192"/>
    </source>
</evidence>
<dbReference type="KEGG" id="mpz:Marpi_1839"/>
<dbReference type="InterPro" id="IPR027417">
    <property type="entry name" value="P-loop_NTPase"/>
</dbReference>
<feature type="short sequence motif" description="Q motif" evidence="10">
    <location>
        <begin position="5"/>
        <end position="33"/>
    </location>
</feature>
<comment type="catalytic activity">
    <reaction evidence="9">
        <text>ATP + H2O = ADP + phosphate + H(+)</text>
        <dbReference type="Rhea" id="RHEA:13065"/>
        <dbReference type="ChEBI" id="CHEBI:15377"/>
        <dbReference type="ChEBI" id="CHEBI:15378"/>
        <dbReference type="ChEBI" id="CHEBI:30616"/>
        <dbReference type="ChEBI" id="CHEBI:43474"/>
        <dbReference type="ChEBI" id="CHEBI:456216"/>
        <dbReference type="EC" id="3.6.4.13"/>
    </reaction>
</comment>
<name>H2J601_MARPK</name>
<evidence type="ECO:0000256" key="8">
    <source>
        <dbReference type="ARBA" id="ARBA00038437"/>
    </source>
</evidence>
<dbReference type="EC" id="3.6.4.13" evidence="1"/>
<dbReference type="InterPro" id="IPR057325">
    <property type="entry name" value="DeaD_dimer"/>
</dbReference>
<dbReference type="PANTHER" id="PTHR47959">
    <property type="entry name" value="ATP-DEPENDENT RNA HELICASE RHLE-RELATED"/>
    <property type="match status" value="1"/>
</dbReference>
<keyword evidence="3 11" id="KW-0547">Nucleotide-binding</keyword>
<evidence type="ECO:0000256" key="11">
    <source>
        <dbReference type="RuleBase" id="RU000492"/>
    </source>
</evidence>
<evidence type="ECO:0000256" key="10">
    <source>
        <dbReference type="PROSITE-ProRule" id="PRU00552"/>
    </source>
</evidence>
<dbReference type="GO" id="GO:0003676">
    <property type="term" value="F:nucleic acid binding"/>
    <property type="evidence" value="ECO:0007669"/>
    <property type="project" value="InterPro"/>
</dbReference>
<evidence type="ECO:0000259" key="13">
    <source>
        <dbReference type="PROSITE" id="PS51194"/>
    </source>
</evidence>
<dbReference type="PROSITE" id="PS51192">
    <property type="entry name" value="HELICASE_ATP_BIND_1"/>
    <property type="match status" value="1"/>
</dbReference>
<accession>H2J601</accession>
<dbReference type="CDD" id="cd00268">
    <property type="entry name" value="DEADc"/>
    <property type="match status" value="1"/>
</dbReference>
<dbReference type="EMBL" id="CP003257">
    <property type="protein sequence ID" value="AEX86220.1"/>
    <property type="molecule type" value="Genomic_DNA"/>
</dbReference>
<dbReference type="CDD" id="cd12252">
    <property type="entry name" value="RRM_DbpA"/>
    <property type="match status" value="1"/>
</dbReference>